<evidence type="ECO:0000256" key="2">
    <source>
        <dbReference type="ARBA" id="ARBA00022723"/>
    </source>
</evidence>
<name>A0A1M4TWU9_9BACT</name>
<keyword evidence="5" id="KW-0482">Metalloprotease</keyword>
<protein>
    <submittedName>
        <fullName evidence="7">DNA repair protein radc</fullName>
    </submittedName>
</protein>
<dbReference type="CDD" id="cd08071">
    <property type="entry name" value="MPN_DUF2466"/>
    <property type="match status" value="1"/>
</dbReference>
<dbReference type="PROSITE" id="PS01302">
    <property type="entry name" value="UPF0758"/>
    <property type="match status" value="1"/>
</dbReference>
<evidence type="ECO:0000256" key="4">
    <source>
        <dbReference type="ARBA" id="ARBA00022833"/>
    </source>
</evidence>
<feature type="domain" description="MPN" evidence="6">
    <location>
        <begin position="26"/>
        <end position="150"/>
    </location>
</feature>
<dbReference type="InterPro" id="IPR037518">
    <property type="entry name" value="MPN"/>
</dbReference>
<dbReference type="InterPro" id="IPR025657">
    <property type="entry name" value="RadC_JAB"/>
</dbReference>
<dbReference type="RefSeq" id="WP_072998583.1">
    <property type="nucleotide sequence ID" value="NZ_FQUM01000001.1"/>
</dbReference>
<dbReference type="STRING" id="1484053.SAMN05444274_101499"/>
<dbReference type="PANTHER" id="PTHR30471:SF3">
    <property type="entry name" value="UPF0758 PROTEIN YEES-RELATED"/>
    <property type="match status" value="1"/>
</dbReference>
<evidence type="ECO:0000256" key="5">
    <source>
        <dbReference type="ARBA" id="ARBA00023049"/>
    </source>
</evidence>
<dbReference type="GO" id="GO:0008237">
    <property type="term" value="F:metallopeptidase activity"/>
    <property type="evidence" value="ECO:0007669"/>
    <property type="project" value="UniProtKB-KW"/>
</dbReference>
<proteinExistence type="predicted"/>
<accession>A0A1M4TWU9</accession>
<dbReference type="Pfam" id="PF04002">
    <property type="entry name" value="RadC"/>
    <property type="match status" value="1"/>
</dbReference>
<keyword evidence="2" id="KW-0479">Metal-binding</keyword>
<keyword evidence="3" id="KW-0378">Hydrolase</keyword>
<dbReference type="EMBL" id="FQUM01000001">
    <property type="protein sequence ID" value="SHE48930.1"/>
    <property type="molecule type" value="Genomic_DNA"/>
</dbReference>
<reference evidence="7 8" key="1">
    <citation type="submission" date="2016-11" db="EMBL/GenBank/DDBJ databases">
        <authorList>
            <person name="Jaros S."/>
            <person name="Januszkiewicz K."/>
            <person name="Wedrychowicz H."/>
        </authorList>
    </citation>
    <scope>NUCLEOTIDE SEQUENCE [LARGE SCALE GENOMIC DNA]</scope>
    <source>
        <strain evidence="7 8">DSM 26910</strain>
    </source>
</reference>
<dbReference type="GO" id="GO:0006508">
    <property type="term" value="P:proteolysis"/>
    <property type="evidence" value="ECO:0007669"/>
    <property type="project" value="UniProtKB-KW"/>
</dbReference>
<dbReference type="GO" id="GO:0046872">
    <property type="term" value="F:metal ion binding"/>
    <property type="evidence" value="ECO:0007669"/>
    <property type="project" value="UniProtKB-KW"/>
</dbReference>
<dbReference type="AlphaFoldDB" id="A0A1M4TWU9"/>
<evidence type="ECO:0000256" key="3">
    <source>
        <dbReference type="ARBA" id="ARBA00022801"/>
    </source>
</evidence>
<dbReference type="Gene3D" id="3.40.140.10">
    <property type="entry name" value="Cytidine Deaminase, domain 2"/>
    <property type="match status" value="1"/>
</dbReference>
<keyword evidence="1" id="KW-0645">Protease</keyword>
<organism evidence="7 8">
    <name type="scientific">Mariniphaga anaerophila</name>
    <dbReference type="NCBI Taxonomy" id="1484053"/>
    <lineage>
        <taxon>Bacteria</taxon>
        <taxon>Pseudomonadati</taxon>
        <taxon>Bacteroidota</taxon>
        <taxon>Bacteroidia</taxon>
        <taxon>Marinilabiliales</taxon>
        <taxon>Prolixibacteraceae</taxon>
        <taxon>Mariniphaga</taxon>
    </lineage>
</organism>
<evidence type="ECO:0000313" key="7">
    <source>
        <dbReference type="EMBL" id="SHE48930.1"/>
    </source>
</evidence>
<evidence type="ECO:0000313" key="8">
    <source>
        <dbReference type="Proteomes" id="UP000184164"/>
    </source>
</evidence>
<evidence type="ECO:0000256" key="1">
    <source>
        <dbReference type="ARBA" id="ARBA00022670"/>
    </source>
</evidence>
<evidence type="ECO:0000259" key="6">
    <source>
        <dbReference type="PROSITE" id="PS50249"/>
    </source>
</evidence>
<dbReference type="PANTHER" id="PTHR30471">
    <property type="entry name" value="DNA REPAIR PROTEIN RADC"/>
    <property type="match status" value="1"/>
</dbReference>
<dbReference type="InterPro" id="IPR020891">
    <property type="entry name" value="UPF0758_CS"/>
</dbReference>
<dbReference type="OrthoDB" id="9804482at2"/>
<dbReference type="PROSITE" id="PS50249">
    <property type="entry name" value="MPN"/>
    <property type="match status" value="1"/>
</dbReference>
<sequence length="150" mass="16471">MKVNYFSIPEITVSYKYNVKASERFVVKCSEDASQIFVEAHKDCMEHHEEVNVLFLNRANCVLGISCISKGGLDGTVVDIRIILQTALKANCASVMLSHNHPSGSRKPSQADITITQKLKEGCKAVGLLLLDHLIITGEGYMSFADEGLL</sequence>
<keyword evidence="8" id="KW-1185">Reference proteome</keyword>
<dbReference type="Proteomes" id="UP000184164">
    <property type="component" value="Unassembled WGS sequence"/>
</dbReference>
<gene>
    <name evidence="7" type="ORF">SAMN05444274_101499</name>
</gene>
<dbReference type="InterPro" id="IPR001405">
    <property type="entry name" value="UPF0758"/>
</dbReference>
<keyword evidence="4" id="KW-0862">Zinc</keyword>